<dbReference type="Proteomes" id="UP000037122">
    <property type="component" value="Unassembled WGS sequence"/>
</dbReference>
<gene>
    <name evidence="1" type="ORF">QG37_02459</name>
</gene>
<accession>A0A0L0P2B9</accession>
<dbReference type="AlphaFoldDB" id="A0A0L0P2B9"/>
<sequence>MVEVAMKWVLLDCVVGNCAESFSQPTVAPSSLIHSVAWAKGKFDFFVCNVKLSNGQWQYLRLV</sequence>
<organism evidence="1 2">
    <name type="scientific">Candidozyma auris</name>
    <name type="common">Yeast</name>
    <name type="synonym">Candida auris</name>
    <dbReference type="NCBI Taxonomy" id="498019"/>
    <lineage>
        <taxon>Eukaryota</taxon>
        <taxon>Fungi</taxon>
        <taxon>Dikarya</taxon>
        <taxon>Ascomycota</taxon>
        <taxon>Saccharomycotina</taxon>
        <taxon>Pichiomycetes</taxon>
        <taxon>Metschnikowiaceae</taxon>
        <taxon>Candidozyma</taxon>
    </lineage>
</organism>
<evidence type="ECO:0000313" key="2">
    <source>
        <dbReference type="Proteomes" id="UP000037122"/>
    </source>
</evidence>
<evidence type="ECO:0000313" key="1">
    <source>
        <dbReference type="EMBL" id="KNE00430.1"/>
    </source>
</evidence>
<dbReference type="EMBL" id="LGST01000018">
    <property type="protein sequence ID" value="KNE00430.1"/>
    <property type="molecule type" value="Genomic_DNA"/>
</dbReference>
<comment type="caution">
    <text evidence="1">The sequence shown here is derived from an EMBL/GenBank/DDBJ whole genome shotgun (WGS) entry which is preliminary data.</text>
</comment>
<proteinExistence type="predicted"/>
<protein>
    <submittedName>
        <fullName evidence="1">Uncharacterized protein</fullName>
    </submittedName>
</protein>
<dbReference type="VEuPathDB" id="FungiDB:QG37_02459"/>
<name>A0A0L0P2B9_CANAR</name>
<reference evidence="2" key="1">
    <citation type="journal article" date="2015" name="BMC Genomics">
        <title>Draft genome of a commonly misdiagnosed multidrug resistant pathogen Candida auris.</title>
        <authorList>
            <person name="Chatterjee S."/>
            <person name="Alampalli S.V."/>
            <person name="Nageshan R.K."/>
            <person name="Chettiar S.T."/>
            <person name="Joshi S."/>
            <person name="Tatu U.S."/>
        </authorList>
    </citation>
    <scope>NUCLEOTIDE SEQUENCE [LARGE SCALE GENOMIC DNA]</scope>
    <source>
        <strain evidence="2">6684</strain>
    </source>
</reference>